<sequence length="209" mass="22159">MRLNTRGSRTATAVTEGAKRLRSALSGASVTAAARRTFAVASGAFADSKAGRFVHGAKRTVRTSWLYRWLTAEPEPDVIVIDLRETAIVGPLLGVLDWFLVRVLTYGEESVASVAGKRGVDILRARPIQAMSTVVLAAVAASLAVVIAGGTPTAGAIGLRLLALSLALAGTRLRYSAEDLAETRVYSVLVALLEPPEPPESPRERRDDP</sequence>
<dbReference type="Proteomes" id="UP000003861">
    <property type="component" value="Unassembled WGS sequence"/>
</dbReference>
<evidence type="ECO:0000256" key="1">
    <source>
        <dbReference type="SAM" id="Phobius"/>
    </source>
</evidence>
<dbReference type="EMBL" id="AFNT02000009">
    <property type="protein sequence ID" value="ERJ06863.1"/>
    <property type="molecule type" value="Genomic_DNA"/>
</dbReference>
<gene>
    <name evidence="2" type="ORF">HLRTI_001122</name>
</gene>
<dbReference type="eggNOG" id="arCOG08161">
    <property type="taxonomic scope" value="Archaea"/>
</dbReference>
<dbReference type="STRING" id="1033806.HTIA_0858"/>
<reference evidence="2 3" key="2">
    <citation type="journal article" date="2013" name="PLoS ONE">
        <title>INDIGO - INtegrated Data Warehouse of MIcrobial GenOmes with Examples from the Red Sea Extremophiles.</title>
        <authorList>
            <person name="Alam I."/>
            <person name="Antunes A."/>
            <person name="Kamau A.A."/>
            <person name="Ba Alawi W."/>
            <person name="Kalkatawi M."/>
            <person name="Stingl U."/>
            <person name="Bajic V.B."/>
        </authorList>
    </citation>
    <scope>NUCLEOTIDE SEQUENCE [LARGE SCALE GENOMIC DNA]</scope>
    <source>
        <strain evidence="2 3">SARL4B</strain>
    </source>
</reference>
<dbReference type="PATRIC" id="fig|1033806.13.peg.965"/>
<keyword evidence="1" id="KW-0812">Transmembrane</keyword>
<name>U2E3L3_9EURY</name>
<keyword evidence="1" id="KW-1133">Transmembrane helix</keyword>
<dbReference type="AlphaFoldDB" id="U2E3L3"/>
<keyword evidence="1" id="KW-0472">Membrane</keyword>
<comment type="caution">
    <text evidence="2">The sequence shown here is derived from an EMBL/GenBank/DDBJ whole genome shotgun (WGS) entry which is preliminary data.</text>
</comment>
<evidence type="ECO:0000313" key="3">
    <source>
        <dbReference type="Proteomes" id="UP000003861"/>
    </source>
</evidence>
<feature type="transmembrane region" description="Helical" evidence="1">
    <location>
        <begin position="128"/>
        <end position="148"/>
    </location>
</feature>
<evidence type="ECO:0000313" key="2">
    <source>
        <dbReference type="EMBL" id="ERJ06863.1"/>
    </source>
</evidence>
<organism evidence="2 3">
    <name type="scientific">Halorhabdus tiamatea SARL4B</name>
    <dbReference type="NCBI Taxonomy" id="1033806"/>
    <lineage>
        <taxon>Archaea</taxon>
        <taxon>Methanobacteriati</taxon>
        <taxon>Methanobacteriota</taxon>
        <taxon>Stenosarchaea group</taxon>
        <taxon>Halobacteria</taxon>
        <taxon>Halobacteriales</taxon>
        <taxon>Haloarculaceae</taxon>
        <taxon>Halorhabdus</taxon>
    </lineage>
</organism>
<reference evidence="2 3" key="1">
    <citation type="journal article" date="2011" name="J. Bacteriol.">
        <title>Genome sequence of Halorhabdus tiamatea, the first archaeon isolated from a deep-sea anoxic brine lake.</title>
        <authorList>
            <person name="Antunes A."/>
            <person name="Alam I."/>
            <person name="Bajic V.B."/>
            <person name="Stingl U."/>
        </authorList>
    </citation>
    <scope>NUCLEOTIDE SEQUENCE [LARGE SCALE GENOMIC DNA]</scope>
    <source>
        <strain evidence="2 3">SARL4B</strain>
    </source>
</reference>
<dbReference type="RefSeq" id="WP_021029429.1">
    <property type="nucleotide sequence ID" value="NC_021921.1"/>
</dbReference>
<dbReference type="GeneID" id="23797808"/>
<accession>U2E3L3</accession>
<protein>
    <submittedName>
        <fullName evidence="2">Uncharacterized protein</fullName>
    </submittedName>
</protein>
<proteinExistence type="predicted"/>
<dbReference type="OrthoDB" id="205900at2157"/>